<organism evidence="1 2">
    <name type="scientific">Candidatus Thiothrix singaporensis</name>
    <dbReference type="NCBI Taxonomy" id="2799669"/>
    <lineage>
        <taxon>Bacteria</taxon>
        <taxon>Pseudomonadati</taxon>
        <taxon>Pseudomonadota</taxon>
        <taxon>Gammaproteobacteria</taxon>
        <taxon>Thiotrichales</taxon>
        <taxon>Thiotrichaceae</taxon>
        <taxon>Thiothrix</taxon>
    </lineage>
</organism>
<reference evidence="1" key="1">
    <citation type="submission" date="2020-06" db="EMBL/GenBank/DDBJ databases">
        <title>Analysis procedures for assessing recovery of high quality, complete, closed genomes from Nanopore long read metagenome sequencing.</title>
        <authorList>
            <person name="Bessarab I."/>
            <person name="Arumugam K."/>
            <person name="Haryono M."/>
            <person name="Liu X."/>
            <person name="Roy S."/>
            <person name="Zuniga-Montanez R.E."/>
            <person name="Qiu G."/>
            <person name="Drautz-Moses D.I."/>
            <person name="Law Y.Y."/>
            <person name="Wuertz S."/>
            <person name="Lauro F.M."/>
            <person name="Huson D.H."/>
            <person name="Williams R.B."/>
        </authorList>
    </citation>
    <scope>NUCLEOTIDE SEQUENCE [LARGE SCALE GENOMIC DNA]</scope>
    <source>
        <strain evidence="1">SSD2</strain>
    </source>
</reference>
<dbReference type="SUPFAM" id="SSF52540">
    <property type="entry name" value="P-loop containing nucleoside triphosphate hydrolases"/>
    <property type="match status" value="1"/>
</dbReference>
<dbReference type="AlphaFoldDB" id="A0A7L6ATU2"/>
<dbReference type="KEGG" id="this:HZT40_14205"/>
<name>A0A7L6ATU2_9GAMM</name>
<accession>A0A7L6ATU2</accession>
<sequence>MPQPYQRIFLLSHMRAYTSLLGHVLGSHPAINGYYEMQMGYASEQALTQQEQLYARQDSFKPGSRYLFDKLLHNKHALNLQLPGLENAILILALRQPEQTLKSIVNLFAQKNTGHPYSYPEGATQYYLERLESLAAFSQRHPQRYFYFDAELIRSDTESVLKKLGKWLQLDSPLTPHYQRFSKTGVAGAGDTSTAIGSGAIIKQENQYHGIQLEAGLLQQTTQRYRECRAQLIRNALEAM</sequence>
<dbReference type="Pfam" id="PF13469">
    <property type="entry name" value="Sulfotransfer_3"/>
    <property type="match status" value="1"/>
</dbReference>
<dbReference type="Gene3D" id="3.40.50.300">
    <property type="entry name" value="P-loop containing nucleotide triphosphate hydrolases"/>
    <property type="match status" value="1"/>
</dbReference>
<dbReference type="InterPro" id="IPR027417">
    <property type="entry name" value="P-loop_NTPase"/>
</dbReference>
<dbReference type="Proteomes" id="UP000510621">
    <property type="component" value="Chromosome"/>
</dbReference>
<evidence type="ECO:0000313" key="1">
    <source>
        <dbReference type="EMBL" id="QLQ32541.1"/>
    </source>
</evidence>
<keyword evidence="2" id="KW-1185">Reference proteome</keyword>
<proteinExistence type="predicted"/>
<protein>
    <submittedName>
        <fullName evidence="1">Sulfotransferase</fullName>
    </submittedName>
</protein>
<dbReference type="GO" id="GO:0016740">
    <property type="term" value="F:transferase activity"/>
    <property type="evidence" value="ECO:0007669"/>
    <property type="project" value="UniProtKB-KW"/>
</dbReference>
<dbReference type="EMBL" id="CP059265">
    <property type="protein sequence ID" value="QLQ32541.1"/>
    <property type="molecule type" value="Genomic_DNA"/>
</dbReference>
<gene>
    <name evidence="1" type="ORF">HZT40_14205</name>
</gene>
<evidence type="ECO:0000313" key="2">
    <source>
        <dbReference type="Proteomes" id="UP000510621"/>
    </source>
</evidence>